<name>A0A4R8VD01_9MICO</name>
<evidence type="ECO:0000313" key="1">
    <source>
        <dbReference type="EMBL" id="TFB79707.1"/>
    </source>
</evidence>
<dbReference type="AlphaFoldDB" id="A0A4R8VD01"/>
<comment type="caution">
    <text evidence="1">The sequence shown here is derived from an EMBL/GenBank/DDBJ whole genome shotgun (WGS) entry which is preliminary data.</text>
</comment>
<accession>A0A4R8VD01</accession>
<evidence type="ECO:0000313" key="2">
    <source>
        <dbReference type="Proteomes" id="UP000298488"/>
    </source>
</evidence>
<organism evidence="1 2">
    <name type="scientific">Terrimesophilobacter mesophilus</name>
    <dbReference type="NCBI Taxonomy" id="433647"/>
    <lineage>
        <taxon>Bacteria</taxon>
        <taxon>Bacillati</taxon>
        <taxon>Actinomycetota</taxon>
        <taxon>Actinomycetes</taxon>
        <taxon>Micrococcales</taxon>
        <taxon>Microbacteriaceae</taxon>
        <taxon>Terrimesophilobacter</taxon>
    </lineage>
</organism>
<keyword evidence="2" id="KW-1185">Reference proteome</keyword>
<dbReference type="Proteomes" id="UP000298488">
    <property type="component" value="Unassembled WGS sequence"/>
</dbReference>
<protein>
    <submittedName>
        <fullName evidence="1">Uncharacterized protein</fullName>
    </submittedName>
</protein>
<dbReference type="RefSeq" id="WP_104095578.1">
    <property type="nucleotide sequence ID" value="NZ_JACHBP010000001.1"/>
</dbReference>
<proteinExistence type="predicted"/>
<gene>
    <name evidence="1" type="ORF">E3N84_06420</name>
</gene>
<dbReference type="OrthoDB" id="5109074at2"/>
<dbReference type="EMBL" id="SOFI01000003">
    <property type="protein sequence ID" value="TFB79707.1"/>
    <property type="molecule type" value="Genomic_DNA"/>
</dbReference>
<sequence length="258" mass="27029">MNAQVATPDENAREDAASPEETPETVDVVETPADAVEPAGTGEVTPATEATADMSGDRSSTGEVAAAPVQTVYVTAPTPPRPKGNRGMGTMLAVVAAIVFAAVYAGVVAALILIMSPDQFSGAIGQFISGPQFYVPALVFLVLMVLWALLANRASWWSWVIGSFVIAVLTYFVSIGIWILLQGGFGLTGSEAAAAFVASAINPALIAAALVARECAIWFGAAIAKRGRRVRERNYEAWQQFERDEAQKRADLGGVAAA</sequence>
<reference evidence="1 2" key="1">
    <citation type="submission" date="2019-03" db="EMBL/GenBank/DDBJ databases">
        <title>Genomics of glacier-inhabiting Cryobacterium strains.</title>
        <authorList>
            <person name="Liu Q."/>
            <person name="Xin Y.-H."/>
        </authorList>
    </citation>
    <scope>NUCLEOTIDE SEQUENCE [LARGE SCALE GENOMIC DNA]</scope>
    <source>
        <strain evidence="1 2">CGMCC 1.10440</strain>
    </source>
</reference>